<accession>A0A7S7RU35</accession>
<dbReference type="AlphaFoldDB" id="A0A7S7RU35"/>
<sequence length="394" mass="43968">MPEALTRPRTTALPPLPRTFEEFNEQRKASFIKVKDFKQGGGRLIGYLCSYTPLEIIEAAGVSAVGLCGTSDEVIPAAEEVLPANLCPLIKSTYGFAYSQKCPFTYFSDLIVGETTCDGKKKMYELLNELKPTHVLHLPQSRARTYEREGWYEECRLLKEHLEEIYGITITDDDLRVAARQRNRLRRAQLALFSLQEQQPPVISGVELMSTMFAGTFNFDVAAYTESLEKLYEERRAEAVKNGSKVDPTAKRVLITGCPVGGVINKIGRTVETNGGVIVCQDDCAGERTARMMVDEDADDILRAIADRYLEINCAVMTPNEGRFENTLGMIEKYHVDGVIESVLQACHPFNVESSKMERAVEGKGVPYMKIETDYSSGDQGQIDTRIAAFIETL</sequence>
<dbReference type="PANTHER" id="PTHR30548">
    <property type="entry name" value="2-HYDROXYGLUTARYL-COA DEHYDRATASE, D-COMPONENT-RELATED"/>
    <property type="match status" value="1"/>
</dbReference>
<dbReference type="InterPro" id="IPR047678">
    <property type="entry name" value="YjiM-like"/>
</dbReference>
<gene>
    <name evidence="2" type="ORF">INP52_07430</name>
</gene>
<dbReference type="KEGG" id="tio:INP52_07430"/>
<reference evidence="2 3" key="1">
    <citation type="submission" date="2020-10" db="EMBL/GenBank/DDBJ databases">
        <title>Olsenella immobilis sp.nov., isolated from the mud in a fermentation cellar used for the production of Chinese strong-flavoured liquor.</title>
        <authorList>
            <person name="Lu L."/>
        </authorList>
    </citation>
    <scope>NUCLEOTIDE SEQUENCE [LARGE SCALE GENOMIC DNA]</scope>
    <source>
        <strain evidence="2 3">LZLJ-2</strain>
    </source>
</reference>
<proteinExistence type="inferred from homology"/>
<comment type="similarity">
    <text evidence="1">Belongs to the FldB/FldC dehydratase alpha/beta subunit family.</text>
</comment>
<dbReference type="Gene3D" id="3.40.50.11890">
    <property type="match status" value="1"/>
</dbReference>
<dbReference type="Proteomes" id="UP000593735">
    <property type="component" value="Chromosome"/>
</dbReference>
<dbReference type="NCBIfam" id="NF040772">
    <property type="entry name" value="double_cubane"/>
    <property type="match status" value="1"/>
</dbReference>
<dbReference type="EMBL" id="CP063767">
    <property type="protein sequence ID" value="QOY60240.1"/>
    <property type="molecule type" value="Genomic_DNA"/>
</dbReference>
<name>A0A7S7RU35_9ACTN</name>
<keyword evidence="3" id="KW-1185">Reference proteome</keyword>
<protein>
    <submittedName>
        <fullName evidence="2">2-hydroxyacyl-CoA dehydratase</fullName>
    </submittedName>
</protein>
<organism evidence="2 3">
    <name type="scientific">Thermophilibacter immobilis</name>
    <dbReference type="NCBI Taxonomy" id="2779519"/>
    <lineage>
        <taxon>Bacteria</taxon>
        <taxon>Bacillati</taxon>
        <taxon>Actinomycetota</taxon>
        <taxon>Coriobacteriia</taxon>
        <taxon>Coriobacteriales</taxon>
        <taxon>Atopobiaceae</taxon>
        <taxon>Thermophilibacter</taxon>
    </lineage>
</organism>
<dbReference type="Gene3D" id="3.40.50.11900">
    <property type="match status" value="1"/>
</dbReference>
<dbReference type="InterPro" id="IPR010327">
    <property type="entry name" value="FldB/FldC_alpha/beta"/>
</dbReference>
<dbReference type="Gene3D" id="1.20.1270.370">
    <property type="match status" value="1"/>
</dbReference>
<dbReference type="PANTHER" id="PTHR30548:SF6">
    <property type="entry name" value="DEHYDRATASE SUBUNIT YJIM-RELATED"/>
    <property type="match status" value="1"/>
</dbReference>
<evidence type="ECO:0000256" key="1">
    <source>
        <dbReference type="ARBA" id="ARBA00005806"/>
    </source>
</evidence>
<dbReference type="Pfam" id="PF06050">
    <property type="entry name" value="HGD-D"/>
    <property type="match status" value="1"/>
</dbReference>
<dbReference type="RefSeq" id="WP_194370471.1">
    <property type="nucleotide sequence ID" value="NZ_CP063767.1"/>
</dbReference>
<evidence type="ECO:0000313" key="2">
    <source>
        <dbReference type="EMBL" id="QOY60240.1"/>
    </source>
</evidence>
<dbReference type="GO" id="GO:0016836">
    <property type="term" value="F:hydro-lyase activity"/>
    <property type="evidence" value="ECO:0007669"/>
    <property type="project" value="UniProtKB-ARBA"/>
</dbReference>
<evidence type="ECO:0000313" key="3">
    <source>
        <dbReference type="Proteomes" id="UP000593735"/>
    </source>
</evidence>